<proteinExistence type="predicted"/>
<sequence length="119" mass="13600">MHTGVHARERFPESEYPNINLWVDADHLPDPDRDPVRIDWIGSSGVRITGHTGLYAADICRHVVAALPDPHLRAWLNGYGAWSLNLDHVRRDPLGALQPWLWLPVQRRIIPPQLRWPGA</sequence>
<reference evidence="2" key="1">
    <citation type="journal article" date="2019" name="Int. J. Syst. Evol. Microbiol.">
        <title>The Global Catalogue of Microorganisms (GCM) 10K type strain sequencing project: providing services to taxonomists for standard genome sequencing and annotation.</title>
        <authorList>
            <consortium name="The Broad Institute Genomics Platform"/>
            <consortium name="The Broad Institute Genome Sequencing Center for Infectious Disease"/>
            <person name="Wu L."/>
            <person name="Ma J."/>
        </authorList>
    </citation>
    <scope>NUCLEOTIDE SEQUENCE [LARGE SCALE GENOMIC DNA]</scope>
    <source>
        <strain evidence="2">JCM 18123</strain>
    </source>
</reference>
<organism evidence="1 2">
    <name type="scientific">Streptomonospora halophila</name>
    <dbReference type="NCBI Taxonomy" id="427369"/>
    <lineage>
        <taxon>Bacteria</taxon>
        <taxon>Bacillati</taxon>
        <taxon>Actinomycetota</taxon>
        <taxon>Actinomycetes</taxon>
        <taxon>Streptosporangiales</taxon>
        <taxon>Nocardiopsidaceae</taxon>
        <taxon>Streptomonospora</taxon>
    </lineage>
</organism>
<gene>
    <name evidence="1" type="ORF">GCM10023224_05730</name>
</gene>
<protein>
    <recommendedName>
        <fullName evidence="3">GyrI-like small molecule binding domain-containing protein</fullName>
    </recommendedName>
</protein>
<dbReference type="RefSeq" id="WP_345555350.1">
    <property type="nucleotide sequence ID" value="NZ_BAABIK010000002.1"/>
</dbReference>
<keyword evidence="2" id="KW-1185">Reference proteome</keyword>
<evidence type="ECO:0000313" key="2">
    <source>
        <dbReference type="Proteomes" id="UP001499993"/>
    </source>
</evidence>
<name>A0ABP9G5K4_9ACTN</name>
<comment type="caution">
    <text evidence="1">The sequence shown here is derived from an EMBL/GenBank/DDBJ whole genome shotgun (WGS) entry which is preliminary data.</text>
</comment>
<dbReference type="Proteomes" id="UP001499993">
    <property type="component" value="Unassembled WGS sequence"/>
</dbReference>
<evidence type="ECO:0000313" key="1">
    <source>
        <dbReference type="EMBL" id="GAA4929132.1"/>
    </source>
</evidence>
<dbReference type="EMBL" id="BAABIK010000002">
    <property type="protein sequence ID" value="GAA4929132.1"/>
    <property type="molecule type" value="Genomic_DNA"/>
</dbReference>
<accession>A0ABP9G5K4</accession>
<evidence type="ECO:0008006" key="3">
    <source>
        <dbReference type="Google" id="ProtNLM"/>
    </source>
</evidence>